<organism evidence="1 2">
    <name type="scientific">Salinirubellus salinus</name>
    <dbReference type="NCBI Taxonomy" id="1364945"/>
    <lineage>
        <taxon>Archaea</taxon>
        <taxon>Methanobacteriati</taxon>
        <taxon>Methanobacteriota</taxon>
        <taxon>Stenosarchaea group</taxon>
        <taxon>Halobacteria</taxon>
        <taxon>Halobacteriales</taxon>
        <taxon>Natronomonadaceae</taxon>
        <taxon>Salinirubellus</taxon>
    </lineage>
</organism>
<evidence type="ECO:0000313" key="1">
    <source>
        <dbReference type="EMBL" id="UWM53004.1"/>
    </source>
</evidence>
<evidence type="ECO:0000313" key="2">
    <source>
        <dbReference type="Proteomes" id="UP001057580"/>
    </source>
</evidence>
<dbReference type="RefSeq" id="WP_260591999.1">
    <property type="nucleotide sequence ID" value="NZ_CP104003.1"/>
</dbReference>
<gene>
    <name evidence="1" type="ORF">N0B31_12685</name>
</gene>
<name>A0A9E7R0E1_9EURY</name>
<proteinExistence type="predicted"/>
<dbReference type="Proteomes" id="UP001057580">
    <property type="component" value="Chromosome"/>
</dbReference>
<dbReference type="Gene3D" id="1.10.10.10">
    <property type="entry name" value="Winged helix-like DNA-binding domain superfamily/Winged helix DNA-binding domain"/>
    <property type="match status" value="1"/>
</dbReference>
<dbReference type="EMBL" id="CP104003">
    <property type="protein sequence ID" value="UWM53004.1"/>
    <property type="molecule type" value="Genomic_DNA"/>
</dbReference>
<dbReference type="KEGG" id="ssai:N0B31_12685"/>
<sequence length="81" mass="8808">MHDEWDDGGFGDEGSPTEDVIEVLTASDGATARSIAASLRFPVEEVREMLEDLHANGEIEKDGDGLWVVPDMAGPDDPYIF</sequence>
<protein>
    <submittedName>
        <fullName evidence="1">DUF4423 domain-containing protein</fullName>
    </submittedName>
</protein>
<accession>A0A9E7R0E1</accession>
<dbReference type="GeneID" id="74943293"/>
<reference evidence="1" key="1">
    <citation type="submission" date="2022-09" db="EMBL/GenBank/DDBJ databases">
        <title>Diverse halophilic archaea isolated from saline environments.</title>
        <authorList>
            <person name="Cui H.-L."/>
        </authorList>
    </citation>
    <scope>NUCLEOTIDE SEQUENCE</scope>
    <source>
        <strain evidence="1">ZS-35-S2</strain>
    </source>
</reference>
<dbReference type="InterPro" id="IPR036388">
    <property type="entry name" value="WH-like_DNA-bd_sf"/>
</dbReference>
<dbReference type="InterPro" id="IPR036390">
    <property type="entry name" value="WH_DNA-bd_sf"/>
</dbReference>
<dbReference type="SUPFAM" id="SSF46785">
    <property type="entry name" value="Winged helix' DNA-binding domain"/>
    <property type="match status" value="1"/>
</dbReference>
<keyword evidence="2" id="KW-1185">Reference proteome</keyword>
<dbReference type="AlphaFoldDB" id="A0A9E7R0E1"/>